<name>A0A1V3JH64_9PAST</name>
<accession>A0A1V3JH64</accession>
<dbReference type="EMBL" id="MLHO01000034">
    <property type="protein sequence ID" value="OOF55779.1"/>
    <property type="molecule type" value="Genomic_DNA"/>
</dbReference>
<evidence type="ECO:0000313" key="3">
    <source>
        <dbReference type="Proteomes" id="UP000188541"/>
    </source>
</evidence>
<feature type="transmembrane region" description="Helical" evidence="1">
    <location>
        <begin position="12"/>
        <end position="36"/>
    </location>
</feature>
<evidence type="ECO:0000313" key="2">
    <source>
        <dbReference type="EMBL" id="OOF55779.1"/>
    </source>
</evidence>
<proteinExistence type="predicted"/>
<dbReference type="RefSeq" id="WP_077551164.1">
    <property type="nucleotide sequence ID" value="NZ_MLHO01000034.1"/>
</dbReference>
<keyword evidence="3" id="KW-1185">Reference proteome</keyword>
<keyword evidence="1" id="KW-0472">Membrane</keyword>
<dbReference type="OrthoDB" id="6711255at2"/>
<protein>
    <submittedName>
        <fullName evidence="2">Phage holin, lambda family</fullName>
    </submittedName>
</protein>
<dbReference type="Proteomes" id="UP000188541">
    <property type="component" value="Unassembled WGS sequence"/>
</dbReference>
<dbReference type="STRING" id="1908266.BKK55_07130"/>
<dbReference type="NCBIfam" id="TIGR01594">
    <property type="entry name" value="holin_lambda"/>
    <property type="match status" value="1"/>
</dbReference>
<comment type="caution">
    <text evidence="2">The sequence shown here is derived from an EMBL/GenBank/DDBJ whole genome shotgun (WGS) entry which is preliminary data.</text>
</comment>
<keyword evidence="1" id="KW-0812">Transmembrane</keyword>
<reference evidence="2 3" key="1">
    <citation type="submission" date="2016-10" db="EMBL/GenBank/DDBJ databases">
        <title>Rodentibacter gen. nov. and new species.</title>
        <authorList>
            <person name="Christensen H."/>
        </authorList>
    </citation>
    <scope>NUCLEOTIDE SEQUENCE [LARGE SCALE GENOMIC DNA]</scope>
    <source>
        <strain evidence="2 3">1996246016</strain>
    </source>
</reference>
<keyword evidence="1" id="KW-1133">Transmembrane helix</keyword>
<dbReference type="AlphaFoldDB" id="A0A1V3JH64"/>
<organism evidence="2 3">
    <name type="scientific">Rodentibacter genomosp. 2</name>
    <dbReference type="NCBI Taxonomy" id="1908266"/>
    <lineage>
        <taxon>Bacteria</taxon>
        <taxon>Pseudomonadati</taxon>
        <taxon>Pseudomonadota</taxon>
        <taxon>Gammaproteobacteria</taxon>
        <taxon>Pasteurellales</taxon>
        <taxon>Pasteurellaceae</taxon>
        <taxon>Rodentibacter</taxon>
    </lineage>
</organism>
<sequence>MPNNNYDIWAMIWNWLMINIGPQAIQSAAAAVIMSFLRAAFMRKKRAFRYTLIDAAICASIAGSVVPLLSHAFGHAEFSGFAGTMIGFIGTEKLREYLFKFINRRTESIGDE</sequence>
<evidence type="ECO:0000256" key="1">
    <source>
        <dbReference type="SAM" id="Phobius"/>
    </source>
</evidence>
<gene>
    <name evidence="2" type="ORF">BKK55_07130</name>
</gene>
<dbReference type="InterPro" id="IPR006481">
    <property type="entry name" value="Phage_lambda_GpS_holin"/>
</dbReference>
<dbReference type="Pfam" id="PF05106">
    <property type="entry name" value="Phage_holin_3_1"/>
    <property type="match status" value="1"/>
</dbReference>
<feature type="transmembrane region" description="Helical" evidence="1">
    <location>
        <begin position="48"/>
        <end position="66"/>
    </location>
</feature>